<evidence type="ECO:0000256" key="1">
    <source>
        <dbReference type="SAM" id="SignalP"/>
    </source>
</evidence>
<comment type="caution">
    <text evidence="2">The sequence shown here is derived from an EMBL/GenBank/DDBJ whole genome shotgun (WGS) entry which is preliminary data.</text>
</comment>
<keyword evidence="3" id="KW-1185">Reference proteome</keyword>
<reference evidence="2" key="1">
    <citation type="submission" date="2021-08" db="EMBL/GenBank/DDBJ databases">
        <authorList>
            <person name="Misof B."/>
            <person name="Oliver O."/>
            <person name="Podsiadlowski L."/>
            <person name="Donath A."/>
            <person name="Peters R."/>
            <person name="Mayer C."/>
            <person name="Rust J."/>
            <person name="Gunkel S."/>
            <person name="Lesny P."/>
            <person name="Martin S."/>
            <person name="Oeyen J.P."/>
            <person name="Petersen M."/>
            <person name="Panagiotis P."/>
            <person name="Wilbrandt J."/>
            <person name="Tanja T."/>
        </authorList>
    </citation>
    <scope>NUCLEOTIDE SEQUENCE</scope>
    <source>
        <strain evidence="2">GBR_01_08_01A</strain>
        <tissue evidence="2">Thorax + abdomen</tissue>
    </source>
</reference>
<accession>A0AAD9VT27</accession>
<evidence type="ECO:0000313" key="3">
    <source>
        <dbReference type="Proteomes" id="UP001258017"/>
    </source>
</evidence>
<feature type="chain" id="PRO_5041959566" description="Protein G12" evidence="1">
    <location>
        <begin position="17"/>
        <end position="213"/>
    </location>
</feature>
<sequence>MKFALALIAIMATASAWEVPNLGKGDLYKDLQDFVDLVPTNKVVSIIMEYAAEDEEFQRTLEYLQSEEFKTLVQDVEALPEIADLMNYIYDAGVDIYYLVNLLNKFVGVPALTPPTNYKITGGLKGLVADLKAVIPFDKFEALYKEKLQTSKAFKEFVDRLSSPEFQNIVNTVYANPHFQNLLAKAKAAGLDLKVIKDLLYTLLGIKVPDHAY</sequence>
<organism evidence="2 3">
    <name type="scientific">Odynerus spinipes</name>
    <dbReference type="NCBI Taxonomy" id="1348599"/>
    <lineage>
        <taxon>Eukaryota</taxon>
        <taxon>Metazoa</taxon>
        <taxon>Ecdysozoa</taxon>
        <taxon>Arthropoda</taxon>
        <taxon>Hexapoda</taxon>
        <taxon>Insecta</taxon>
        <taxon>Pterygota</taxon>
        <taxon>Neoptera</taxon>
        <taxon>Endopterygota</taxon>
        <taxon>Hymenoptera</taxon>
        <taxon>Apocrita</taxon>
        <taxon>Aculeata</taxon>
        <taxon>Vespoidea</taxon>
        <taxon>Vespidae</taxon>
        <taxon>Eumeninae</taxon>
        <taxon>Odynerus</taxon>
    </lineage>
</organism>
<name>A0AAD9VT27_9HYME</name>
<protein>
    <recommendedName>
        <fullName evidence="4">Protein G12</fullName>
    </recommendedName>
</protein>
<dbReference type="Pfam" id="PF06757">
    <property type="entry name" value="Ins_allergen_rp"/>
    <property type="match status" value="1"/>
</dbReference>
<dbReference type="InterPro" id="IPR010629">
    <property type="entry name" value="Ins_allergen"/>
</dbReference>
<dbReference type="PANTHER" id="PTHR21163:SF1">
    <property type="entry name" value="PROTEIN G12"/>
    <property type="match status" value="1"/>
</dbReference>
<gene>
    <name evidence="2" type="ORF">KPH14_010337</name>
</gene>
<dbReference type="PANTHER" id="PTHR21163">
    <property type="entry name" value="PROTEIN G12"/>
    <property type="match status" value="1"/>
</dbReference>
<keyword evidence="1" id="KW-0732">Signal</keyword>
<reference evidence="2" key="2">
    <citation type="journal article" date="2023" name="Commun. Biol.">
        <title>Intrasexual cuticular hydrocarbon dimorphism in a wasp sheds light on hydrocarbon biosynthesis genes in Hymenoptera.</title>
        <authorList>
            <person name="Moris V.C."/>
            <person name="Podsiadlowski L."/>
            <person name="Martin S."/>
            <person name="Oeyen J.P."/>
            <person name="Donath A."/>
            <person name="Petersen M."/>
            <person name="Wilbrandt J."/>
            <person name="Misof B."/>
            <person name="Liedtke D."/>
            <person name="Thamm M."/>
            <person name="Scheiner R."/>
            <person name="Schmitt T."/>
            <person name="Niehuis O."/>
        </authorList>
    </citation>
    <scope>NUCLEOTIDE SEQUENCE</scope>
    <source>
        <strain evidence="2">GBR_01_08_01A</strain>
    </source>
</reference>
<dbReference type="AlphaFoldDB" id="A0AAD9VT27"/>
<dbReference type="EMBL" id="JAIFRP010000021">
    <property type="protein sequence ID" value="KAK2585724.1"/>
    <property type="molecule type" value="Genomic_DNA"/>
</dbReference>
<feature type="signal peptide" evidence="1">
    <location>
        <begin position="1"/>
        <end position="16"/>
    </location>
</feature>
<dbReference type="Proteomes" id="UP001258017">
    <property type="component" value="Unassembled WGS sequence"/>
</dbReference>
<evidence type="ECO:0008006" key="4">
    <source>
        <dbReference type="Google" id="ProtNLM"/>
    </source>
</evidence>
<proteinExistence type="predicted"/>
<evidence type="ECO:0000313" key="2">
    <source>
        <dbReference type="EMBL" id="KAK2585724.1"/>
    </source>
</evidence>